<keyword evidence="6 7" id="KW-1160">Virus entry into host cell</keyword>
<dbReference type="GO" id="GO:0039620">
    <property type="term" value="C:T=7 icosahedral viral capsid"/>
    <property type="evidence" value="ECO:0007669"/>
    <property type="project" value="UniProtKB-UniRule"/>
</dbReference>
<evidence type="ECO:0000256" key="7">
    <source>
        <dbReference type="HAMAP-Rule" id="MF_04002"/>
    </source>
</evidence>
<evidence type="ECO:0000313" key="11">
    <source>
        <dbReference type="Proteomes" id="UP000166347"/>
    </source>
</evidence>
<keyword evidence="5 7" id="KW-0426">Late protein</keyword>
<dbReference type="EMBL" id="KP757765">
    <property type="protein sequence ID" value="ALX18468.1"/>
    <property type="molecule type" value="Genomic_DNA"/>
</dbReference>
<evidence type="ECO:0000256" key="6">
    <source>
        <dbReference type="ARBA" id="ARBA00023296"/>
    </source>
</evidence>
<dbReference type="OrthoDB" id="5037at10239"/>
<dbReference type="GO" id="GO:0005198">
    <property type="term" value="F:structural molecule activity"/>
    <property type="evidence" value="ECO:0007669"/>
    <property type="project" value="UniProtKB-UniRule"/>
</dbReference>
<dbReference type="Gene3D" id="2.60.175.20">
    <property type="entry name" value="Major capsid L1 (late) superfamily, Papillomavirus"/>
    <property type="match status" value="2"/>
</dbReference>
<dbReference type="HAMAP" id="MF_04002">
    <property type="entry name" value="PPV_L1"/>
    <property type="match status" value="1"/>
</dbReference>
<keyword evidence="11" id="KW-1185">Reference proteome</keyword>
<gene>
    <name evidence="7 8 10" type="primary">L1</name>
</gene>
<keyword evidence="8" id="KW-1145">T=7 icosahedral capsid protein</keyword>
<reference evidence="10 11" key="1">
    <citation type="submission" date="2015-02" db="EMBL/GenBank/DDBJ databases">
        <title>Exploring papillomavirus diversity in European mammals.</title>
        <authorList>
            <person name="Mengual-Chulia B."/>
            <person name="Wibbelt G."/>
            <person name="Gottschling M."/>
            <person name="Bravo I.G."/>
        </authorList>
    </citation>
    <scope>NUCLEOTIDE SEQUENCE [LARGE SCALE GENOMIC DNA]</scope>
    <source>
        <strain evidence="10">IZW 39/08</strain>
    </source>
</reference>
<keyword evidence="7" id="KW-1162">Viral penetration into host cytoplasm</keyword>
<keyword evidence="1 7" id="KW-0167">Capsid protein</keyword>
<feature type="compositionally biased region" description="Basic residues" evidence="9">
    <location>
        <begin position="494"/>
        <end position="503"/>
    </location>
</feature>
<dbReference type="Pfam" id="PF00500">
    <property type="entry name" value="Late_protein_L1"/>
    <property type="match status" value="1"/>
</dbReference>
<dbReference type="SUPFAM" id="SSF88648">
    <property type="entry name" value="Group I dsDNA viruses"/>
    <property type="match status" value="1"/>
</dbReference>
<sequence>MTSFWLPSKGKLYLPPPTPITKVLHTDDFVSRTNIYYHAKSDRLLTVGNPYYTIKQHDKLVVPKVSGNQYRVFRVSFPDPNKFALADPKVYDPDKERLVWGVRGVEIRRGQPLGVGTTGHPFLNKVGDTENPSIFLKQGKDDRQNVSFDPKQIQLFVLGCTPCEGEHWGKATPCSPVETGDCPPIELKSTLIEDGDMCDIGFGCLDFKELQVTKSGVSLDIVQSTCKYPDFLKMCDDNYGNACFFFAKREQLFMRHFWTRGGVTGDDVPTEDYFTPDAGEEERKTMGPVAYFGAPSGSLVSSDSQLFNRPYWLQRAQGQNNGIAWNNQVFVTVVDNTRGTNFQISVPKDEEEHETFDAQNYKQYNRHVEEYELAFIVQLCKVSLEPEVLAHLNAMNKDILEDWELGFIAPPGSLEDRYRFMESLATRCPLPDQTKDKKDPYEKLNFWNVDLREKFSLELEQYSLGRKFLFQSGLRNGTKRPATKTVRFQTSPRPAKRRRKATS</sequence>
<comment type="subunit">
    <text evidence="7">Self-assembles into homopentamers. The capsid has an icosahedral symmetry and consists of 72 capsomers, with each capsomer being a pentamer of L1. Interacts with the minor capsid protein L2; this interaction is necessary for viral genome encapsidation. Interacts with protein E2; this interaction enhances E2-dependent replication and transcription activation.</text>
</comment>
<keyword evidence="7" id="KW-1015">Disulfide bond</keyword>
<evidence type="ECO:0000313" key="10">
    <source>
        <dbReference type="EMBL" id="ALX18468.1"/>
    </source>
</evidence>
<feature type="disulfide bond" description="Interchain (with Cys-428)" evidence="7">
    <location>
        <position position="174"/>
    </location>
</feature>
<dbReference type="GO" id="GO:0075509">
    <property type="term" value="P:endocytosis involved in viral entry into host cell"/>
    <property type="evidence" value="ECO:0007669"/>
    <property type="project" value="UniProtKB-KW"/>
</dbReference>
<comment type="similarity">
    <text evidence="7 8">Belongs to the papillomaviridae L1 protein family.</text>
</comment>
<feature type="disulfide bond" description="Interchain (with Cys-174)" evidence="7">
    <location>
        <position position="428"/>
    </location>
</feature>
<keyword evidence="7" id="KW-1164">Virus endocytosis by host</keyword>
<organism evidence="10 11">
    <name type="scientific">Rusa timorensis papillomavirus 1</name>
    <dbReference type="NCBI Taxonomy" id="2847277"/>
    <lineage>
        <taxon>Viruses</taxon>
        <taxon>Monodnaviria</taxon>
        <taxon>Shotokuvirae</taxon>
        <taxon>Cossaviricota</taxon>
        <taxon>Papovaviricetes</taxon>
        <taxon>Zurhausenvirales</taxon>
        <taxon>Papillomaviridae</taxon>
        <taxon>Firstpapillomavirinae</taxon>
        <taxon>Treisthetapapillomavirus</taxon>
        <taxon>Treisthetapapillomavirus 1</taxon>
    </lineage>
</organism>
<dbReference type="Proteomes" id="UP000166347">
    <property type="component" value="Segment"/>
</dbReference>
<dbReference type="InterPro" id="IPR011222">
    <property type="entry name" value="dsDNA_vir_gr_I_capsid"/>
</dbReference>
<feature type="region of interest" description="Disordered" evidence="9">
    <location>
        <begin position="480"/>
        <end position="503"/>
    </location>
</feature>
<dbReference type="PRINTS" id="PR00865">
    <property type="entry name" value="HPVCAPSIDL1"/>
</dbReference>
<evidence type="ECO:0000256" key="9">
    <source>
        <dbReference type="SAM" id="MobiDB-lite"/>
    </source>
</evidence>
<evidence type="ECO:0000256" key="2">
    <source>
        <dbReference type="ARBA" id="ARBA00022581"/>
    </source>
</evidence>
<keyword evidence="2 7" id="KW-0945">Host-virus interaction</keyword>
<proteinExistence type="inferred from homology"/>
<evidence type="ECO:0000256" key="1">
    <source>
        <dbReference type="ARBA" id="ARBA00022561"/>
    </source>
</evidence>
<keyword evidence="3 7" id="KW-1161">Viral attachment to host cell</keyword>
<keyword evidence="7" id="KW-1048">Host nucleus</keyword>
<dbReference type="KEGG" id="vg:37620266"/>
<evidence type="ECO:0000256" key="5">
    <source>
        <dbReference type="ARBA" id="ARBA00022921"/>
    </source>
</evidence>
<name>A0A109PMF8_9PAPI</name>
<dbReference type="InterPro" id="IPR002210">
    <property type="entry name" value="Capsid_L1_Papillomavir"/>
</dbReference>
<evidence type="ECO:0000256" key="4">
    <source>
        <dbReference type="ARBA" id="ARBA00022844"/>
    </source>
</evidence>
<dbReference type="InterPro" id="IPR036973">
    <property type="entry name" value="Capsid_L1_sf_Papillomavir"/>
</dbReference>
<keyword evidence="4 7" id="KW-0946">Virion</keyword>
<protein>
    <recommendedName>
        <fullName evidence="7 8">Major capsid protein L1</fullName>
    </recommendedName>
</protein>
<comment type="subcellular location">
    <subcellularLocation>
        <location evidence="7">Virion</location>
    </subcellularLocation>
    <subcellularLocation>
        <location evidence="7">Host nucleus</location>
    </subcellularLocation>
</comment>
<dbReference type="GO" id="GO:0019062">
    <property type="term" value="P:virion attachment to host cell"/>
    <property type="evidence" value="ECO:0007669"/>
    <property type="project" value="UniProtKB-UniRule"/>
</dbReference>
<comment type="function">
    <text evidence="7 8">Forms an icosahedral capsid with a T=7 symmetry and a 50 nm diameter. The capsid is composed of 72 pentamers linked to each other by disulfide bonds and associated with L2 proteins. Binds to heparan sulfate proteoglycans on cell surface of basal layer keratinocytes to provide initial virion attachment. This binding mediates a conformational change in the virus capsid that facilitates efficient infection. The virion enters the host cell via endocytosis. During virus trafficking, L1 protein dissociates from the viral DNA and the genomic DNA is released to the host nucleus. The virion assembly takes place within the cell nucleus. Encapsulates the genomic DNA together with protein L2.</text>
</comment>
<dbReference type="GeneID" id="37620266"/>
<dbReference type="GO" id="GO:0042025">
    <property type="term" value="C:host cell nucleus"/>
    <property type="evidence" value="ECO:0007669"/>
    <property type="project" value="UniProtKB-SubCell"/>
</dbReference>
<evidence type="ECO:0000256" key="3">
    <source>
        <dbReference type="ARBA" id="ARBA00022804"/>
    </source>
</evidence>
<dbReference type="RefSeq" id="YP_009508771.1">
    <property type="nucleotide sequence ID" value="NC_039041.1"/>
</dbReference>
<evidence type="ECO:0000256" key="8">
    <source>
        <dbReference type="RuleBase" id="RU361248"/>
    </source>
</evidence>
<accession>A0A109PMF8</accession>